<comment type="function">
    <text evidence="6">May be involved in the transport of PQQ or its precursor to the periplasm.</text>
</comment>
<evidence type="ECO:0000256" key="6">
    <source>
        <dbReference type="HAMAP-Rule" id="MF_00653"/>
    </source>
</evidence>
<comment type="similarity">
    <text evidence="2 6">Belongs to the PqqB family.</text>
</comment>
<evidence type="ECO:0000259" key="7">
    <source>
        <dbReference type="Pfam" id="PF12706"/>
    </source>
</evidence>
<gene>
    <name evidence="6 8" type="primary">pqqB</name>
    <name evidence="8" type="ORF">GCM10010470_43120</name>
</gene>
<name>A0ABN3VJQ2_9PSEU</name>
<dbReference type="HAMAP" id="MF_00653">
    <property type="entry name" value="PQQ_syn_PqqB"/>
    <property type="match status" value="1"/>
</dbReference>
<dbReference type="EMBL" id="BAAAUX010000018">
    <property type="protein sequence ID" value="GAA2803367.1"/>
    <property type="molecule type" value="Genomic_DNA"/>
</dbReference>
<dbReference type="InterPro" id="IPR001279">
    <property type="entry name" value="Metallo-B-lactamas"/>
</dbReference>
<dbReference type="Proteomes" id="UP001500979">
    <property type="component" value="Unassembled WGS sequence"/>
</dbReference>
<evidence type="ECO:0000256" key="4">
    <source>
        <dbReference type="ARBA" id="ARBA00022448"/>
    </source>
</evidence>
<proteinExistence type="inferred from homology"/>
<evidence type="ECO:0000313" key="8">
    <source>
        <dbReference type="EMBL" id="GAA2803367.1"/>
    </source>
</evidence>
<feature type="domain" description="Metallo-beta-lactamase" evidence="7">
    <location>
        <begin position="50"/>
        <end position="261"/>
    </location>
</feature>
<protein>
    <recommendedName>
        <fullName evidence="3 6">Coenzyme PQQ synthesis protein B</fullName>
    </recommendedName>
    <alternativeName>
        <fullName evidence="6">Pyrroloquinoline quinone biosynthesis protein B</fullName>
    </alternativeName>
</protein>
<evidence type="ECO:0000256" key="1">
    <source>
        <dbReference type="ARBA" id="ARBA00004886"/>
    </source>
</evidence>
<dbReference type="Pfam" id="PF12706">
    <property type="entry name" value="Lactamase_B_2"/>
    <property type="match status" value="1"/>
</dbReference>
<dbReference type="Gene3D" id="3.60.15.10">
    <property type="entry name" value="Ribonuclease Z/Hydroxyacylglutathione hydrolase-like"/>
    <property type="match status" value="1"/>
</dbReference>
<evidence type="ECO:0000256" key="5">
    <source>
        <dbReference type="ARBA" id="ARBA00022905"/>
    </source>
</evidence>
<dbReference type="InterPro" id="IPR036866">
    <property type="entry name" value="RibonucZ/Hydroxyglut_hydro"/>
</dbReference>
<dbReference type="NCBIfam" id="TIGR02108">
    <property type="entry name" value="PQQ_syn_pqqB"/>
    <property type="match status" value="1"/>
</dbReference>
<sequence length="295" mass="31412">MKVVLLGTAAGGGFPQWNCGCHLCGLARAGFPGVAPRTQDCVAVSGDGEHWYLLNASPDIRAQITGCPALAPGPGRWTPIRGVLLTDAELDHSLGLFMLREGAGIRVWATEPVLGALREDLPLRATLDRYHGADWCRVTPGKEFTVDDHLAVTAIPLSAKTPKYATPAEGTWVVGYRVEDLVTGGVLLYAPCLAQWPPHLDEVVAGADCALLDGTFWSAGEMRSATGTRTQKRMGHLPISGGGGSLERLAAHRGVRRVYTHLNNTNPLLDITTPERTELVAAGVEVLLDGAELDL</sequence>
<accession>A0ABN3VJQ2</accession>
<reference evidence="8 9" key="1">
    <citation type="journal article" date="2019" name="Int. J. Syst. Evol. Microbiol.">
        <title>The Global Catalogue of Microorganisms (GCM) 10K type strain sequencing project: providing services to taxonomists for standard genome sequencing and annotation.</title>
        <authorList>
            <consortium name="The Broad Institute Genomics Platform"/>
            <consortium name="The Broad Institute Genome Sequencing Center for Infectious Disease"/>
            <person name="Wu L."/>
            <person name="Ma J."/>
        </authorList>
    </citation>
    <scope>NUCLEOTIDE SEQUENCE [LARGE SCALE GENOMIC DNA]</scope>
    <source>
        <strain evidence="8 9">JCM 9383</strain>
    </source>
</reference>
<keyword evidence="9" id="KW-1185">Reference proteome</keyword>
<dbReference type="SUPFAM" id="SSF56281">
    <property type="entry name" value="Metallo-hydrolase/oxidoreductase"/>
    <property type="match status" value="1"/>
</dbReference>
<dbReference type="RefSeq" id="WP_344682459.1">
    <property type="nucleotide sequence ID" value="NZ_BAAAUX010000018.1"/>
</dbReference>
<dbReference type="InterPro" id="IPR011842">
    <property type="entry name" value="PQQ_synth_PqqB"/>
</dbReference>
<comment type="pathway">
    <text evidence="1 6">Cofactor biosynthesis; pyrroloquinoline quinone biosynthesis.</text>
</comment>
<evidence type="ECO:0000256" key="2">
    <source>
        <dbReference type="ARBA" id="ARBA00008481"/>
    </source>
</evidence>
<keyword evidence="4 6" id="KW-0813">Transport</keyword>
<organism evidence="8 9">
    <name type="scientific">Saccharopolyspora taberi</name>
    <dbReference type="NCBI Taxonomy" id="60895"/>
    <lineage>
        <taxon>Bacteria</taxon>
        <taxon>Bacillati</taxon>
        <taxon>Actinomycetota</taxon>
        <taxon>Actinomycetes</taxon>
        <taxon>Pseudonocardiales</taxon>
        <taxon>Pseudonocardiaceae</taxon>
        <taxon>Saccharopolyspora</taxon>
    </lineage>
</organism>
<dbReference type="CDD" id="cd16274">
    <property type="entry name" value="PQQB-like_MBL-fold"/>
    <property type="match status" value="1"/>
</dbReference>
<evidence type="ECO:0000313" key="9">
    <source>
        <dbReference type="Proteomes" id="UP001500979"/>
    </source>
</evidence>
<comment type="caution">
    <text evidence="8">The sequence shown here is derived from an EMBL/GenBank/DDBJ whole genome shotgun (WGS) entry which is preliminary data.</text>
</comment>
<keyword evidence="5 6" id="KW-0884">PQQ biosynthesis</keyword>
<evidence type="ECO:0000256" key="3">
    <source>
        <dbReference type="ARBA" id="ARBA00015084"/>
    </source>
</evidence>